<accession>A0A0E9UW94</accession>
<reference evidence="1" key="2">
    <citation type="journal article" date="2015" name="Fish Shellfish Immunol.">
        <title>Early steps in the European eel (Anguilla anguilla)-Vibrio vulnificus interaction in the gills: Role of the RtxA13 toxin.</title>
        <authorList>
            <person name="Callol A."/>
            <person name="Pajuelo D."/>
            <person name="Ebbesson L."/>
            <person name="Teles M."/>
            <person name="MacKenzie S."/>
            <person name="Amaro C."/>
        </authorList>
    </citation>
    <scope>NUCLEOTIDE SEQUENCE</scope>
</reference>
<sequence length="24" mass="2779">MVLKYILATSCSSRYFPLTLRSTQ</sequence>
<protein>
    <submittedName>
        <fullName evidence="1">Uncharacterized protein</fullName>
    </submittedName>
</protein>
<dbReference type="EMBL" id="GBXM01038485">
    <property type="protein sequence ID" value="JAH70092.1"/>
    <property type="molecule type" value="Transcribed_RNA"/>
</dbReference>
<organism evidence="1">
    <name type="scientific">Anguilla anguilla</name>
    <name type="common">European freshwater eel</name>
    <name type="synonym">Muraena anguilla</name>
    <dbReference type="NCBI Taxonomy" id="7936"/>
    <lineage>
        <taxon>Eukaryota</taxon>
        <taxon>Metazoa</taxon>
        <taxon>Chordata</taxon>
        <taxon>Craniata</taxon>
        <taxon>Vertebrata</taxon>
        <taxon>Euteleostomi</taxon>
        <taxon>Actinopterygii</taxon>
        <taxon>Neopterygii</taxon>
        <taxon>Teleostei</taxon>
        <taxon>Anguilliformes</taxon>
        <taxon>Anguillidae</taxon>
        <taxon>Anguilla</taxon>
    </lineage>
</organism>
<reference evidence="1" key="1">
    <citation type="submission" date="2014-11" db="EMBL/GenBank/DDBJ databases">
        <authorList>
            <person name="Amaro Gonzalez C."/>
        </authorList>
    </citation>
    <scope>NUCLEOTIDE SEQUENCE</scope>
</reference>
<name>A0A0E9UW94_ANGAN</name>
<dbReference type="AlphaFoldDB" id="A0A0E9UW94"/>
<evidence type="ECO:0000313" key="1">
    <source>
        <dbReference type="EMBL" id="JAH70092.1"/>
    </source>
</evidence>
<proteinExistence type="predicted"/>